<dbReference type="GO" id="GO:0009073">
    <property type="term" value="P:aromatic amino acid family biosynthetic process"/>
    <property type="evidence" value="ECO:0007669"/>
    <property type="project" value="UniProtKB-KW"/>
</dbReference>
<dbReference type="InterPro" id="IPR001986">
    <property type="entry name" value="Enolpyruvate_Tfrase_dom"/>
</dbReference>
<feature type="binding site" evidence="9">
    <location>
        <position position="346"/>
    </location>
    <ligand>
        <name>phosphoenolpyruvate</name>
        <dbReference type="ChEBI" id="CHEBI:58702"/>
    </ligand>
</feature>
<proteinExistence type="inferred from homology"/>
<feature type="binding site" evidence="9">
    <location>
        <position position="170"/>
    </location>
    <ligand>
        <name>phosphoenolpyruvate</name>
        <dbReference type="ChEBI" id="CHEBI:58702"/>
    </ligand>
</feature>
<feature type="binding site" evidence="9">
    <location>
        <position position="26"/>
    </location>
    <ligand>
        <name>3-phosphoshikimate</name>
        <dbReference type="ChEBI" id="CHEBI:145989"/>
    </ligand>
</feature>
<evidence type="ECO:0000256" key="9">
    <source>
        <dbReference type="HAMAP-Rule" id="MF_00210"/>
    </source>
</evidence>
<feature type="binding site" evidence="9">
    <location>
        <position position="22"/>
    </location>
    <ligand>
        <name>3-phosphoshikimate</name>
        <dbReference type="ChEBI" id="CHEBI:145989"/>
    </ligand>
</feature>
<dbReference type="FunFam" id="3.65.10.10:FF:000006">
    <property type="entry name" value="3-phosphoshikimate 1-carboxyvinyltransferase"/>
    <property type="match status" value="1"/>
</dbReference>
<name>A0A840D6G0_9BACT</name>
<dbReference type="InterPro" id="IPR013792">
    <property type="entry name" value="RNA3'P_cycl/enolpyr_Trfase_a/b"/>
</dbReference>
<keyword evidence="7 9" id="KW-0057">Aromatic amino acid biosynthesis</keyword>
<comment type="function">
    <text evidence="1 9">Catalyzes the transfer of the enolpyruvyl moiety of phosphoenolpyruvate (PEP) to the 5-hydroxyl of shikimate-3-phosphate (S3P) to produce enolpyruvyl shikimate-3-phosphate and inorganic phosphate.</text>
</comment>
<evidence type="ECO:0000256" key="2">
    <source>
        <dbReference type="ARBA" id="ARBA00004811"/>
    </source>
</evidence>
<feature type="binding site" evidence="9">
    <location>
        <position position="122"/>
    </location>
    <ligand>
        <name>phosphoenolpyruvate</name>
        <dbReference type="ChEBI" id="CHEBI:58702"/>
    </ligand>
</feature>
<comment type="caution">
    <text evidence="12">The sequence shown here is derived from an EMBL/GenBank/DDBJ whole genome shotgun (WGS) entry which is preliminary data.</text>
</comment>
<protein>
    <recommendedName>
        <fullName evidence="9">3-phosphoshikimate 1-carboxyvinyltransferase</fullName>
        <ecNumber evidence="9">2.5.1.19</ecNumber>
    </recommendedName>
    <alternativeName>
        <fullName evidence="9">5-enolpyruvylshikimate-3-phosphate synthase</fullName>
        <shortName evidence="9">EPSP synthase</shortName>
        <shortName evidence="9">EPSPS</shortName>
    </alternativeName>
</protein>
<keyword evidence="5 9" id="KW-0028">Amino-acid biosynthesis</keyword>
<dbReference type="GeneID" id="83727599"/>
<dbReference type="RefSeq" id="WP_011403445.1">
    <property type="nucleotide sequence ID" value="NZ_CALTRY010000023.1"/>
</dbReference>
<feature type="binding site" evidence="9">
    <location>
        <position position="315"/>
    </location>
    <ligand>
        <name>3-phosphoshikimate</name>
        <dbReference type="ChEBI" id="CHEBI:145989"/>
    </ligand>
</feature>
<dbReference type="PANTHER" id="PTHR21090">
    <property type="entry name" value="AROM/DEHYDROQUINATE SYNTHASE"/>
    <property type="match status" value="1"/>
</dbReference>
<dbReference type="Proteomes" id="UP001155027">
    <property type="component" value="Unassembled WGS sequence"/>
</dbReference>
<keyword evidence="6 9" id="KW-0808">Transferase</keyword>
<gene>
    <name evidence="9" type="primary">aroA</name>
    <name evidence="12" type="ORF">GGP61_002516</name>
    <name evidence="11" type="ORF">GGP71_001784</name>
    <name evidence="13" type="ORF">GGQ01_002533</name>
</gene>
<comment type="similarity">
    <text evidence="3 9">Belongs to the EPSP synthase family.</text>
</comment>
<dbReference type="Proteomes" id="UP001155040">
    <property type="component" value="Unassembled WGS sequence"/>
</dbReference>
<evidence type="ECO:0000256" key="7">
    <source>
        <dbReference type="ARBA" id="ARBA00023141"/>
    </source>
</evidence>
<comment type="pathway">
    <text evidence="2 9">Metabolic intermediate biosynthesis; chorismate biosynthesis; chorismate from D-erythrose 4-phosphate and phosphoenolpyruvate: step 6/7.</text>
</comment>
<accession>A0A840D6G0</accession>
<feature type="binding site" evidence="9">
    <location>
        <position position="342"/>
    </location>
    <ligand>
        <name>3-phosphoshikimate</name>
        <dbReference type="ChEBI" id="CHEBI:145989"/>
    </ligand>
</feature>
<comment type="caution">
    <text evidence="9">Lacks conserved residue(s) required for the propagation of feature annotation.</text>
</comment>
<keyword evidence="4 9" id="KW-0963">Cytoplasm</keyword>
<dbReference type="NCBIfam" id="TIGR01356">
    <property type="entry name" value="aroA"/>
    <property type="match status" value="1"/>
</dbReference>
<feature type="binding site" evidence="9">
    <location>
        <position position="170"/>
    </location>
    <ligand>
        <name>3-phosphoshikimate</name>
        <dbReference type="ChEBI" id="CHEBI:145989"/>
    </ligand>
</feature>
<dbReference type="PANTHER" id="PTHR21090:SF5">
    <property type="entry name" value="PENTAFUNCTIONAL AROM POLYPEPTIDE"/>
    <property type="match status" value="1"/>
</dbReference>
<dbReference type="Proteomes" id="UP001155057">
    <property type="component" value="Unassembled WGS sequence"/>
</dbReference>
<comment type="catalytic activity">
    <reaction evidence="8">
        <text>3-phosphoshikimate + phosphoenolpyruvate = 5-O-(1-carboxyvinyl)-3-phosphoshikimate + phosphate</text>
        <dbReference type="Rhea" id="RHEA:21256"/>
        <dbReference type="ChEBI" id="CHEBI:43474"/>
        <dbReference type="ChEBI" id="CHEBI:57701"/>
        <dbReference type="ChEBI" id="CHEBI:58702"/>
        <dbReference type="ChEBI" id="CHEBI:145989"/>
        <dbReference type="EC" id="2.5.1.19"/>
    </reaction>
    <physiologicalReaction direction="left-to-right" evidence="8">
        <dbReference type="Rhea" id="RHEA:21257"/>
    </physiologicalReaction>
</comment>
<dbReference type="PROSITE" id="PS00104">
    <property type="entry name" value="EPSP_SYNTHASE_1"/>
    <property type="match status" value="1"/>
</dbReference>
<dbReference type="EMBL" id="JANUAU010000005">
    <property type="protein sequence ID" value="MCS3677856.1"/>
    <property type="molecule type" value="Genomic_DNA"/>
</dbReference>
<dbReference type="GO" id="GO:0008652">
    <property type="term" value="P:amino acid biosynthetic process"/>
    <property type="evidence" value="ECO:0007669"/>
    <property type="project" value="UniProtKB-KW"/>
</dbReference>
<feature type="domain" description="Enolpyruvate transferase" evidence="10">
    <location>
        <begin position="6"/>
        <end position="424"/>
    </location>
</feature>
<dbReference type="InterPro" id="IPR023193">
    <property type="entry name" value="EPSP_synthase_CS"/>
</dbReference>
<dbReference type="GO" id="GO:0009423">
    <property type="term" value="P:chorismate biosynthetic process"/>
    <property type="evidence" value="ECO:0007669"/>
    <property type="project" value="UniProtKB-UniRule"/>
</dbReference>
<dbReference type="PROSITE" id="PS00885">
    <property type="entry name" value="EPSP_SYNTHASE_2"/>
    <property type="match status" value="1"/>
</dbReference>
<reference evidence="12" key="1">
    <citation type="submission" date="2022-08" db="EMBL/GenBank/DDBJ databases">
        <title>Genomic Encyclopedia of Type Strains, Phase V (KMG-V): Genome sequencing to study the core and pangenomes of soil and plant-associated prokaryotes.</title>
        <authorList>
            <person name="Whitman W."/>
        </authorList>
    </citation>
    <scope>NUCLEOTIDE SEQUENCE</scope>
    <source>
        <strain evidence="11">0</strain>
        <strain evidence="13">SP3012</strain>
        <strain evidence="12">SP3049</strain>
    </source>
</reference>
<evidence type="ECO:0000256" key="8">
    <source>
        <dbReference type="ARBA" id="ARBA00044633"/>
    </source>
</evidence>
<evidence type="ECO:0000256" key="6">
    <source>
        <dbReference type="ARBA" id="ARBA00022679"/>
    </source>
</evidence>
<dbReference type="CDD" id="cd01556">
    <property type="entry name" value="EPSP_synthase"/>
    <property type="match status" value="1"/>
</dbReference>
<comment type="subunit">
    <text evidence="9">Monomer.</text>
</comment>
<dbReference type="Pfam" id="PF00275">
    <property type="entry name" value="EPSP_synthase"/>
    <property type="match status" value="1"/>
</dbReference>
<dbReference type="GO" id="GO:0005737">
    <property type="term" value="C:cytoplasm"/>
    <property type="evidence" value="ECO:0007669"/>
    <property type="project" value="UniProtKB-SubCell"/>
</dbReference>
<dbReference type="GO" id="GO:0003866">
    <property type="term" value="F:3-phosphoshikimate 1-carboxyvinyltransferase activity"/>
    <property type="evidence" value="ECO:0007669"/>
    <property type="project" value="UniProtKB-UniRule"/>
</dbReference>
<dbReference type="InterPro" id="IPR006264">
    <property type="entry name" value="EPSP_synthase"/>
</dbReference>
<evidence type="ECO:0000313" key="14">
    <source>
        <dbReference type="Proteomes" id="UP001155057"/>
    </source>
</evidence>
<evidence type="ECO:0000313" key="11">
    <source>
        <dbReference type="EMBL" id="MCS3677856.1"/>
    </source>
</evidence>
<evidence type="ECO:0000259" key="10">
    <source>
        <dbReference type="Pfam" id="PF00275"/>
    </source>
</evidence>
<evidence type="ECO:0000256" key="3">
    <source>
        <dbReference type="ARBA" id="ARBA00009948"/>
    </source>
</evidence>
<feature type="binding site" evidence="9">
    <location>
        <position position="21"/>
    </location>
    <ligand>
        <name>3-phosphoshikimate</name>
        <dbReference type="ChEBI" id="CHEBI:145989"/>
    </ligand>
</feature>
<organism evidence="12 14">
    <name type="scientific">Salinibacter ruber</name>
    <dbReference type="NCBI Taxonomy" id="146919"/>
    <lineage>
        <taxon>Bacteria</taxon>
        <taxon>Pseudomonadati</taxon>
        <taxon>Rhodothermota</taxon>
        <taxon>Rhodothermia</taxon>
        <taxon>Rhodothermales</taxon>
        <taxon>Salinibacteraceae</taxon>
        <taxon>Salinibacter</taxon>
    </lineage>
</organism>
<dbReference type="HAMAP" id="MF_00210">
    <property type="entry name" value="EPSP_synth"/>
    <property type="match status" value="1"/>
</dbReference>
<feature type="binding site" evidence="9">
    <location>
        <position position="389"/>
    </location>
    <ligand>
        <name>phosphoenolpyruvate</name>
        <dbReference type="ChEBI" id="CHEBI:58702"/>
    </ligand>
</feature>
<feature type="binding site" evidence="9">
    <location>
        <position position="21"/>
    </location>
    <ligand>
        <name>phosphoenolpyruvate</name>
        <dbReference type="ChEBI" id="CHEBI:58702"/>
    </ligand>
</feature>
<feature type="binding site" evidence="9">
    <location>
        <position position="168"/>
    </location>
    <ligand>
        <name>3-phosphoshikimate</name>
        <dbReference type="ChEBI" id="CHEBI:145989"/>
    </ligand>
</feature>
<dbReference type="EC" id="2.5.1.19" evidence="9"/>
<feature type="active site" description="Proton acceptor" evidence="9">
    <location>
        <position position="315"/>
    </location>
</feature>
<dbReference type="SMR" id="A0A840D6G0"/>
<evidence type="ECO:0000256" key="1">
    <source>
        <dbReference type="ARBA" id="ARBA00002174"/>
    </source>
</evidence>
<comment type="subcellular location">
    <subcellularLocation>
        <location evidence="9">Cytoplasm</location>
    </subcellularLocation>
</comment>
<evidence type="ECO:0000256" key="5">
    <source>
        <dbReference type="ARBA" id="ARBA00022605"/>
    </source>
</evidence>
<dbReference type="EMBL" id="JANUBF010000019">
    <property type="protein sequence ID" value="MCS4037450.1"/>
    <property type="molecule type" value="Genomic_DNA"/>
</dbReference>
<dbReference type="EMBL" id="JANUAE010000009">
    <property type="protein sequence ID" value="MCS3710890.1"/>
    <property type="molecule type" value="Genomic_DNA"/>
</dbReference>
<dbReference type="PIRSF" id="PIRSF000505">
    <property type="entry name" value="EPSPS"/>
    <property type="match status" value="1"/>
</dbReference>
<evidence type="ECO:0000313" key="12">
    <source>
        <dbReference type="EMBL" id="MCS3710890.1"/>
    </source>
</evidence>
<dbReference type="OMA" id="YEDHRMA"/>
<evidence type="ECO:0000256" key="4">
    <source>
        <dbReference type="ARBA" id="ARBA00022490"/>
    </source>
</evidence>
<dbReference type="InterPro" id="IPR036968">
    <property type="entry name" value="Enolpyruvate_Tfrase_sf"/>
</dbReference>
<feature type="binding site" evidence="9">
    <location>
        <position position="94"/>
    </location>
    <ligand>
        <name>phosphoenolpyruvate</name>
        <dbReference type="ChEBI" id="CHEBI:58702"/>
    </ligand>
</feature>
<dbReference type="SUPFAM" id="SSF55205">
    <property type="entry name" value="EPT/RTPC-like"/>
    <property type="match status" value="1"/>
</dbReference>
<sequence>MVQTIDQAASLRGTVSLPADKSISHRSALLSALGTGRSRVYNFPDSADPQSTLDCVRTLGIEAGRNDEGVLAIHGRGLGGLHPPSEPLDCGNSGTTMRLLSGMMAGQEFGSVLTGDESLQQRPMERIADPLQAMGARIDLRSGHAPIRIRPQRSDGLRPLEYRLPVASAQVKSCVLLAGLYASGRTVVIETTPSRDHTERMLGLEVQEVGGERHIIVEEDHTVPAVDWSVPGDFSGAAFFLVAGTLVPDSELHLDDVGLNPSRTALLDVLDGMGADITVENERVQGSEPVGDITVRSASLSGIDIGGRLIPNLIDEIPVIAVAAACAEGRTEIRDAEELRVKETDRLHAMAQNLEALGAKVQEREDGLIIDGNGPNLLGAAVTSHDDHRIAMAMGVAGLVAHGTTTISDAECARVSFPGFWDELSRVSVS</sequence>
<evidence type="ECO:0000313" key="13">
    <source>
        <dbReference type="EMBL" id="MCS4037450.1"/>
    </source>
</evidence>
<dbReference type="Gene3D" id="3.65.10.10">
    <property type="entry name" value="Enolpyruvate transferase domain"/>
    <property type="match status" value="2"/>
</dbReference>
<dbReference type="FunFam" id="3.65.10.10:FF:000005">
    <property type="entry name" value="3-phosphoshikimate 1-carboxyvinyltransferase"/>
    <property type="match status" value="1"/>
</dbReference>
<dbReference type="AlphaFoldDB" id="A0A840D6G0"/>